<evidence type="ECO:0008006" key="3">
    <source>
        <dbReference type="Google" id="ProtNLM"/>
    </source>
</evidence>
<evidence type="ECO:0000313" key="1">
    <source>
        <dbReference type="EMBL" id="ASJ72973.1"/>
    </source>
</evidence>
<keyword evidence="2" id="KW-1185">Reference proteome</keyword>
<sequence>MWRILSIIILLFFMPVGCMVAAHYTEDPGASRSQSRHGSTQQAPSAESDEAVIQVYAARAARWRGAFGVHTWIATKRRDEKHYTRLEVIGYRVYWGGSAVQVRRGTPDGMWFGNYPLLLRDMRGGEQVDELITRLHQAARDYPYDKTYKVWPGPNSNTFTAYLARQVPQLRLELPSNAIGKDYLPGGALLALTPSGTGAQISFQGYAGILAGIEEGIEFNLLGLTAGIDLYPPAIKLPGIGRLGFPEARRLTLPDS</sequence>
<evidence type="ECO:0000313" key="2">
    <source>
        <dbReference type="Proteomes" id="UP000250079"/>
    </source>
</evidence>
<dbReference type="AlphaFoldDB" id="A0A2Z2NP05"/>
<dbReference type="Pfam" id="PF12570">
    <property type="entry name" value="DUF3750"/>
    <property type="match status" value="1"/>
</dbReference>
<accession>A0A2Z2NP05</accession>
<dbReference type="OrthoDB" id="199084at2"/>
<dbReference type="Proteomes" id="UP000250079">
    <property type="component" value="Chromosome"/>
</dbReference>
<dbReference type="InterPro" id="IPR022224">
    <property type="entry name" value="DUF3750"/>
</dbReference>
<proteinExistence type="predicted"/>
<reference evidence="1 2" key="1">
    <citation type="submission" date="2016-12" db="EMBL/GenBank/DDBJ databases">
        <authorList>
            <person name="Song W.-J."/>
            <person name="Kurnit D.M."/>
        </authorList>
    </citation>
    <scope>NUCLEOTIDE SEQUENCE [LARGE SCALE GENOMIC DNA]</scope>
    <source>
        <strain evidence="1 2">IMCC3135</strain>
    </source>
</reference>
<gene>
    <name evidence="1" type="ORF">IMCC3135_14440</name>
</gene>
<organism evidence="1 2">
    <name type="scientific">Granulosicoccus antarcticus IMCC3135</name>
    <dbReference type="NCBI Taxonomy" id="1192854"/>
    <lineage>
        <taxon>Bacteria</taxon>
        <taxon>Pseudomonadati</taxon>
        <taxon>Pseudomonadota</taxon>
        <taxon>Gammaproteobacteria</taxon>
        <taxon>Chromatiales</taxon>
        <taxon>Granulosicoccaceae</taxon>
        <taxon>Granulosicoccus</taxon>
    </lineage>
</organism>
<dbReference type="EMBL" id="CP018632">
    <property type="protein sequence ID" value="ASJ72973.1"/>
    <property type="molecule type" value="Genomic_DNA"/>
</dbReference>
<protein>
    <recommendedName>
        <fullName evidence="3">DUF3750 domain-containing protein</fullName>
    </recommendedName>
</protein>
<dbReference type="KEGG" id="gai:IMCC3135_14440"/>
<name>A0A2Z2NP05_9GAMM</name>